<keyword evidence="10" id="KW-1185">Reference proteome</keyword>
<feature type="transmembrane region" description="Helical" evidence="8">
    <location>
        <begin position="336"/>
        <end position="354"/>
    </location>
</feature>
<feature type="transmembrane region" description="Helical" evidence="8">
    <location>
        <begin position="144"/>
        <end position="166"/>
    </location>
</feature>
<keyword evidence="5 8" id="KW-0812">Transmembrane</keyword>
<dbReference type="GO" id="GO:0016020">
    <property type="term" value="C:membrane"/>
    <property type="evidence" value="ECO:0007669"/>
    <property type="project" value="UniProtKB-SubCell"/>
</dbReference>
<dbReference type="NCBIfam" id="TIGR00912">
    <property type="entry name" value="2A0309"/>
    <property type="match status" value="1"/>
</dbReference>
<dbReference type="InterPro" id="IPR004761">
    <property type="entry name" value="Spore_GerAB"/>
</dbReference>
<evidence type="ECO:0000256" key="7">
    <source>
        <dbReference type="ARBA" id="ARBA00023136"/>
    </source>
</evidence>
<feature type="transmembrane region" description="Helical" evidence="8">
    <location>
        <begin position="270"/>
        <end position="295"/>
    </location>
</feature>
<dbReference type="RefSeq" id="WP_244865058.1">
    <property type="nucleotide sequence ID" value="NZ_BOVK01000018.1"/>
</dbReference>
<name>A0A8J4H4W5_9BACL</name>
<feature type="transmembrane region" description="Helical" evidence="8">
    <location>
        <begin position="12"/>
        <end position="31"/>
    </location>
</feature>
<feature type="transmembrane region" description="Helical" evidence="8">
    <location>
        <begin position="78"/>
        <end position="96"/>
    </location>
</feature>
<dbReference type="GO" id="GO:0009847">
    <property type="term" value="P:spore germination"/>
    <property type="evidence" value="ECO:0007669"/>
    <property type="project" value="InterPro"/>
</dbReference>
<dbReference type="PANTHER" id="PTHR34975:SF2">
    <property type="entry name" value="SPORE GERMINATION PROTEIN A2"/>
    <property type="match status" value="1"/>
</dbReference>
<dbReference type="AlphaFoldDB" id="A0A8J4H4W5"/>
<keyword evidence="3" id="KW-0813">Transport</keyword>
<feature type="transmembrane region" description="Helical" evidence="8">
    <location>
        <begin position="307"/>
        <end position="324"/>
    </location>
</feature>
<proteinExistence type="inferred from homology"/>
<evidence type="ECO:0000256" key="5">
    <source>
        <dbReference type="ARBA" id="ARBA00022692"/>
    </source>
</evidence>
<accession>A0A8J4H4W5</accession>
<evidence type="ECO:0000256" key="6">
    <source>
        <dbReference type="ARBA" id="ARBA00022989"/>
    </source>
</evidence>
<evidence type="ECO:0000256" key="4">
    <source>
        <dbReference type="ARBA" id="ARBA00022544"/>
    </source>
</evidence>
<organism evidence="9 10">
    <name type="scientific">Xylanibacillus composti</name>
    <dbReference type="NCBI Taxonomy" id="1572762"/>
    <lineage>
        <taxon>Bacteria</taxon>
        <taxon>Bacillati</taxon>
        <taxon>Bacillota</taxon>
        <taxon>Bacilli</taxon>
        <taxon>Bacillales</taxon>
        <taxon>Paenibacillaceae</taxon>
        <taxon>Xylanibacillus</taxon>
    </lineage>
</organism>
<evidence type="ECO:0000313" key="9">
    <source>
        <dbReference type="EMBL" id="GIQ68753.1"/>
    </source>
</evidence>
<protein>
    <submittedName>
        <fullName evidence="9">Germination protein GerKB</fullName>
    </submittedName>
</protein>
<evidence type="ECO:0000256" key="1">
    <source>
        <dbReference type="ARBA" id="ARBA00004141"/>
    </source>
</evidence>
<comment type="subcellular location">
    <subcellularLocation>
        <location evidence="1">Membrane</location>
        <topology evidence="1">Multi-pass membrane protein</topology>
    </subcellularLocation>
</comment>
<evidence type="ECO:0000256" key="3">
    <source>
        <dbReference type="ARBA" id="ARBA00022448"/>
    </source>
</evidence>
<evidence type="ECO:0000256" key="8">
    <source>
        <dbReference type="SAM" id="Phobius"/>
    </source>
</evidence>
<gene>
    <name evidence="9" type="primary">grkb2</name>
    <name evidence="9" type="ORF">XYCOK13_15770</name>
</gene>
<keyword evidence="6 8" id="KW-1133">Transmembrane helix</keyword>
<feature type="transmembrane region" description="Helical" evidence="8">
    <location>
        <begin position="37"/>
        <end position="58"/>
    </location>
</feature>
<reference evidence="9" key="1">
    <citation type="submission" date="2021-04" db="EMBL/GenBank/DDBJ databases">
        <title>Draft genome sequence of Xylanibacillus composti strain K13.</title>
        <authorList>
            <person name="Uke A."/>
            <person name="Chhe C."/>
            <person name="Baramee S."/>
            <person name="Kosugi A."/>
        </authorList>
    </citation>
    <scope>NUCLEOTIDE SEQUENCE</scope>
    <source>
        <strain evidence="9">K13</strain>
    </source>
</reference>
<feature type="transmembrane region" description="Helical" evidence="8">
    <location>
        <begin position="220"/>
        <end position="242"/>
    </location>
</feature>
<dbReference type="EMBL" id="BOVK01000018">
    <property type="protein sequence ID" value="GIQ68753.1"/>
    <property type="molecule type" value="Genomic_DNA"/>
</dbReference>
<dbReference type="Pfam" id="PF03845">
    <property type="entry name" value="Spore_permease"/>
    <property type="match status" value="1"/>
</dbReference>
<keyword evidence="7 8" id="KW-0472">Membrane</keyword>
<comment type="similarity">
    <text evidence="2">Belongs to the amino acid-polyamine-organocation (APC) superfamily. Spore germination protein (SGP) (TC 2.A.3.9) family.</text>
</comment>
<feature type="transmembrane region" description="Helical" evidence="8">
    <location>
        <begin position="186"/>
        <end position="208"/>
    </location>
</feature>
<keyword evidence="4" id="KW-0309">Germination</keyword>
<sequence length="365" mass="40032">MSGKMTISLAQLFAMIMLFEFGTALVVPIGLTAEQGVWLSILIALPGGLLLYGVYMYLFREYPQLILSGYMRKIVGPFLAFPISYLFILSFMYIAARNLREAGDLLITTSYDQTPLFVIHAVFAVPVIYVLSKGVEVFFRLGEIYILVMLSLGAIGYCAALFSGEINMSNLLPIYGEGWGSILQAAYPKILAFPFAELATFTVILPLLNNKRKAAKVGSAAIMASGILLSMTHALNIAVLGADIYGRASFPLFTTVSVVHIGEFLQRLDAIVMLTLIIGVFFKMTLYCYAASALVGDLFKVSDVRKLSYPIVTVVLFMSVLSAWSYPEHAEEGEISLYIILILFAAVPIVLAAVHRVRKTLQPKG</sequence>
<comment type="caution">
    <text evidence="9">The sequence shown here is derived from an EMBL/GenBank/DDBJ whole genome shotgun (WGS) entry which is preliminary data.</text>
</comment>
<feature type="transmembrane region" description="Helical" evidence="8">
    <location>
        <begin position="116"/>
        <end position="132"/>
    </location>
</feature>
<evidence type="ECO:0000313" key="10">
    <source>
        <dbReference type="Proteomes" id="UP000677918"/>
    </source>
</evidence>
<evidence type="ECO:0000256" key="2">
    <source>
        <dbReference type="ARBA" id="ARBA00007998"/>
    </source>
</evidence>
<dbReference type="PANTHER" id="PTHR34975">
    <property type="entry name" value="SPORE GERMINATION PROTEIN A2"/>
    <property type="match status" value="1"/>
</dbReference>
<dbReference type="Proteomes" id="UP000677918">
    <property type="component" value="Unassembled WGS sequence"/>
</dbReference>